<evidence type="ECO:0000313" key="3">
    <source>
        <dbReference type="Proteomes" id="UP001061862"/>
    </source>
</evidence>
<dbReference type="Proteomes" id="UP001061862">
    <property type="component" value="Plasmid p_unnamed1"/>
</dbReference>
<dbReference type="PANTHER" id="PTHR48079:SF6">
    <property type="entry name" value="NAD(P)-BINDING DOMAIN-CONTAINING PROTEIN-RELATED"/>
    <property type="match status" value="1"/>
</dbReference>
<gene>
    <name evidence="2" type="ORF">N8A98_01920</name>
</gene>
<name>A0ABY6CA21_9HYPH</name>
<evidence type="ECO:0000259" key="1">
    <source>
        <dbReference type="Pfam" id="PF01370"/>
    </source>
</evidence>
<keyword evidence="2" id="KW-0614">Plasmid</keyword>
<dbReference type="InterPro" id="IPR001509">
    <property type="entry name" value="Epimerase_deHydtase"/>
</dbReference>
<dbReference type="InterPro" id="IPR051783">
    <property type="entry name" value="NAD(P)-dependent_oxidoreduct"/>
</dbReference>
<keyword evidence="3" id="KW-1185">Reference proteome</keyword>
<organism evidence="2 3">
    <name type="scientific">Devosia neptuniae</name>
    <dbReference type="NCBI Taxonomy" id="191302"/>
    <lineage>
        <taxon>Bacteria</taxon>
        <taxon>Pseudomonadati</taxon>
        <taxon>Pseudomonadota</taxon>
        <taxon>Alphaproteobacteria</taxon>
        <taxon>Hyphomicrobiales</taxon>
        <taxon>Devosiaceae</taxon>
        <taxon>Devosia</taxon>
    </lineage>
</organism>
<protein>
    <submittedName>
        <fullName evidence="2">NAD-dependent epimerase/dehydratase family protein</fullName>
    </submittedName>
</protein>
<evidence type="ECO:0000313" key="2">
    <source>
        <dbReference type="EMBL" id="UXN67841.1"/>
    </source>
</evidence>
<dbReference type="Pfam" id="PF01370">
    <property type="entry name" value="Epimerase"/>
    <property type="match status" value="1"/>
</dbReference>
<sequence length="335" mass="35513">MGTELKPDRILITGANGFVGRHMVSHLLSSSDANLRLAVRSLVPFPTTWTGNGRIEIVETGPIETSDSLASALQDVTVVCHLAGLAHAPRAKASDFFLSNAVATERLVRAAEASGSHTFIHLSSLAAITRNSSSSVINDSTNELAASPYGASKKLAEQHVAAFAHSGKFAVSIRPPLVVGPDARGNWAQLQRLAATGLPLPFASVQNRRAFIGIETLVSAIGHLCSRQWTTAESGNYCVADLDTLSLPEVVTALRQGMGIGPRLIAIPPGLISTIGRWLGKAKAASGLLGDLDVDASRFNQTFDFIPPKRLLDSIVASGHQYRRTIENTQNGIAQ</sequence>
<accession>A0ABY6CA21</accession>
<dbReference type="SUPFAM" id="SSF51735">
    <property type="entry name" value="NAD(P)-binding Rossmann-fold domains"/>
    <property type="match status" value="1"/>
</dbReference>
<dbReference type="EMBL" id="CP104964">
    <property type="protein sequence ID" value="UXN67841.1"/>
    <property type="molecule type" value="Genomic_DNA"/>
</dbReference>
<feature type="domain" description="NAD-dependent epimerase/dehydratase" evidence="1">
    <location>
        <begin position="10"/>
        <end position="226"/>
    </location>
</feature>
<dbReference type="Gene3D" id="3.40.50.720">
    <property type="entry name" value="NAD(P)-binding Rossmann-like Domain"/>
    <property type="match status" value="1"/>
</dbReference>
<dbReference type="RefSeq" id="WP_262165343.1">
    <property type="nucleotide sequence ID" value="NZ_CP104964.1"/>
</dbReference>
<geneLocation type="plasmid" evidence="2 3">
    <name>p_unnamed1</name>
</geneLocation>
<dbReference type="InterPro" id="IPR036291">
    <property type="entry name" value="NAD(P)-bd_dom_sf"/>
</dbReference>
<dbReference type="PANTHER" id="PTHR48079">
    <property type="entry name" value="PROTEIN YEEZ"/>
    <property type="match status" value="1"/>
</dbReference>
<proteinExistence type="predicted"/>
<reference evidence="2 3" key="1">
    <citation type="submission" date="2022-09" db="EMBL/GenBank/DDBJ databases">
        <title>Interaction between co-microsymbionts with complementary sets of symbiotic genes in legume-rhizobium systems.</title>
        <authorList>
            <person name="Safronova V."/>
            <person name="Sazanova A."/>
            <person name="Afonin A."/>
            <person name="Chirak E."/>
        </authorList>
    </citation>
    <scope>NUCLEOTIDE SEQUENCE [LARGE SCALE GENOMIC DNA]</scope>
    <source>
        <strain evidence="2 3">A18/4-1</strain>
        <plasmid evidence="2 3">p_unnamed1</plasmid>
    </source>
</reference>